<feature type="domain" description="Transglycosylase SLT" evidence="3">
    <location>
        <begin position="306"/>
        <end position="396"/>
    </location>
</feature>
<evidence type="ECO:0000313" key="5">
    <source>
        <dbReference type="Proteomes" id="UP000068603"/>
    </source>
</evidence>
<evidence type="ECO:0000256" key="2">
    <source>
        <dbReference type="SAM" id="MobiDB-lite"/>
    </source>
</evidence>
<feature type="compositionally biased region" description="Basic and acidic residues" evidence="2">
    <location>
        <begin position="686"/>
        <end position="695"/>
    </location>
</feature>
<dbReference type="PANTHER" id="PTHR37423">
    <property type="entry name" value="SOLUBLE LYTIC MUREIN TRANSGLYCOSYLASE-RELATED"/>
    <property type="match status" value="1"/>
</dbReference>
<proteinExistence type="inferred from homology"/>
<reference evidence="4 5" key="1">
    <citation type="submission" date="2015-11" db="EMBL/GenBank/DDBJ databases">
        <title>Expanding the genomic diversity of Burkholderia species for the development of highly accurate diagnostics.</title>
        <authorList>
            <person name="Sahl J."/>
            <person name="Keim P."/>
            <person name="Wagner D."/>
        </authorList>
    </citation>
    <scope>NUCLEOTIDE SEQUENCE [LARGE SCALE GENOMIC DNA]</scope>
    <source>
        <strain evidence="4 5">MSMB1960WGS</strain>
    </source>
</reference>
<name>A0A106NR28_9BURK</name>
<evidence type="ECO:0000256" key="1">
    <source>
        <dbReference type="ARBA" id="ARBA00007734"/>
    </source>
</evidence>
<comment type="caution">
    <text evidence="4">The sequence shown here is derived from an EMBL/GenBank/DDBJ whole genome shotgun (WGS) entry which is preliminary data.</text>
</comment>
<dbReference type="PANTHER" id="PTHR37423:SF2">
    <property type="entry name" value="MEMBRANE-BOUND LYTIC MUREIN TRANSGLYCOSYLASE C"/>
    <property type="match status" value="1"/>
</dbReference>
<protein>
    <recommendedName>
        <fullName evidence="3">Transglycosylase SLT domain-containing protein</fullName>
    </recommendedName>
</protein>
<dbReference type="Gene3D" id="1.10.530.10">
    <property type="match status" value="1"/>
</dbReference>
<dbReference type="Proteomes" id="UP000068603">
    <property type="component" value="Unassembled WGS sequence"/>
</dbReference>
<dbReference type="RefSeq" id="WP_060149779.1">
    <property type="nucleotide sequence ID" value="NZ_LPGD01000073.1"/>
</dbReference>
<dbReference type="CDD" id="cd00254">
    <property type="entry name" value="LT-like"/>
    <property type="match status" value="1"/>
</dbReference>
<feature type="region of interest" description="Disordered" evidence="2">
    <location>
        <begin position="567"/>
        <end position="587"/>
    </location>
</feature>
<evidence type="ECO:0000259" key="3">
    <source>
        <dbReference type="Pfam" id="PF01464"/>
    </source>
</evidence>
<sequence>MLDRLYEDELTTIAQDRVNRPLPEPKADGLGFWGTVWQLPKGIGAGVVSAGAFASDMMGAFGEVGAIASQADIGNLVDGGERERREREGQAARREIDSGAAFSTGVGAELHATARNMMPSPEASNIVADVLFGFGKVGAEAVGNSMLFGPIAGAAVTGAMEGVSESDRLKAEGVDIRTRSAVGMVMGAATAAGVALPVAGKTLATTAGLVVAGGPVTFIAQQAASRAILSHAGYENLTTQYDPFDPAGLAISTLLPAGFGALALRGARVAARKAPAQSTPLDQLPQAALQALRYDDPRFDAFAVTAAQRAGVPPEVLLAVKNAGERSANSAATSPKQAKGIMQFMDATWQQYGKGRDVRDPLASIDAAADMMADLGRQYGGNWRAAIAHYNGGGKAGEAVRAGKNPPSTETIKYLERTGRYIAERGGEAAGRAMANDPDAVAAAHVQLMRETVESWNLKDPTDIEAAQQHLAAIVRASDQMARGLSVDVSDTIRWDNLQNAAVLERMIAGIENVRADALAGMGNYAERGGVRSMRAELEGLRASMPDVSETAIRDLTKRYQRERRMSFKEANKAARKEIDQTGRAANERIESLERQIASNRDAEQARLTIDVLDRQLGGLRAERERFAAPTSPMTDAAIAARAAFERSEPRPAASGQPAAGVRPPATGGRNSPAAPRNAVSPAAKPAERRAERRPAPAAGRNGLEATQARIDEMSAEIERFAPDMLVRLGEDGEEMALADAMASIRDAAKREINDAPLLRVAAECAIRNGV</sequence>
<comment type="similarity">
    <text evidence="1">Belongs to the transglycosylase Slt family.</text>
</comment>
<dbReference type="SUPFAM" id="SSF53955">
    <property type="entry name" value="Lysozyme-like"/>
    <property type="match status" value="1"/>
</dbReference>
<feature type="region of interest" description="Disordered" evidence="2">
    <location>
        <begin position="644"/>
        <end position="706"/>
    </location>
</feature>
<dbReference type="InterPro" id="IPR023346">
    <property type="entry name" value="Lysozyme-like_dom_sf"/>
</dbReference>
<dbReference type="Pfam" id="PF01464">
    <property type="entry name" value="SLT"/>
    <property type="match status" value="1"/>
</dbReference>
<accession>A0A106NR28</accession>
<gene>
    <name evidence="4" type="ORF">WT44_07530</name>
</gene>
<dbReference type="InterPro" id="IPR008258">
    <property type="entry name" value="Transglycosylase_SLT_dom_1"/>
</dbReference>
<evidence type="ECO:0000313" key="4">
    <source>
        <dbReference type="EMBL" id="KWA66075.1"/>
    </source>
</evidence>
<organism evidence="4">
    <name type="scientific">Burkholderia stagnalis</name>
    <dbReference type="NCBI Taxonomy" id="1503054"/>
    <lineage>
        <taxon>Bacteria</taxon>
        <taxon>Pseudomonadati</taxon>
        <taxon>Pseudomonadota</taxon>
        <taxon>Betaproteobacteria</taxon>
        <taxon>Burkholderiales</taxon>
        <taxon>Burkholderiaceae</taxon>
        <taxon>Burkholderia</taxon>
        <taxon>Burkholderia cepacia complex</taxon>
    </lineage>
</organism>
<dbReference type="EMBL" id="LPHB01000025">
    <property type="protein sequence ID" value="KWA66075.1"/>
    <property type="molecule type" value="Genomic_DNA"/>
</dbReference>
<dbReference type="AlphaFoldDB" id="A0A106NR28"/>